<evidence type="ECO:0000256" key="20">
    <source>
        <dbReference type="SAM" id="SignalP"/>
    </source>
</evidence>
<dbReference type="Pfam" id="PF00090">
    <property type="entry name" value="TSP_1"/>
    <property type="match status" value="1"/>
</dbReference>
<feature type="chain" id="PRO_5021484590" evidence="20">
    <location>
        <begin position="22"/>
        <end position="1139"/>
    </location>
</feature>
<evidence type="ECO:0000256" key="15">
    <source>
        <dbReference type="PIRSR" id="PIRSR613273-1"/>
    </source>
</evidence>
<dbReference type="Pfam" id="PF01421">
    <property type="entry name" value="Reprolysin"/>
    <property type="match status" value="1"/>
</dbReference>
<feature type="binding site" evidence="16">
    <location>
        <position position="229"/>
    </location>
    <ligand>
        <name>Ca(2+)</name>
        <dbReference type="ChEBI" id="CHEBI:29108"/>
        <label>2</label>
    </ligand>
</feature>
<dbReference type="GO" id="GO:0031012">
    <property type="term" value="C:extracellular matrix"/>
    <property type="evidence" value="ECO:0007669"/>
    <property type="project" value="TreeGrafter"/>
</dbReference>
<dbReference type="GeneTree" id="ENSGT00940000158773"/>
<keyword evidence="9" id="KW-0378">Hydrolase</keyword>
<evidence type="ECO:0000256" key="10">
    <source>
        <dbReference type="ARBA" id="ARBA00022833"/>
    </source>
</evidence>
<evidence type="ECO:0000256" key="18">
    <source>
        <dbReference type="PROSITE-ProRule" id="PRU00276"/>
    </source>
</evidence>
<dbReference type="InterPro" id="IPR024079">
    <property type="entry name" value="MetalloPept_cat_dom_sf"/>
</dbReference>
<dbReference type="InterPro" id="IPR002870">
    <property type="entry name" value="Peptidase_M12B_N"/>
</dbReference>
<evidence type="ECO:0000256" key="4">
    <source>
        <dbReference type="ARBA" id="ARBA00022670"/>
    </source>
</evidence>
<comment type="caution">
    <text evidence="18">Lacks conserved residue(s) required for the propagation of feature annotation.</text>
</comment>
<dbReference type="PROSITE" id="PS50092">
    <property type="entry name" value="TSP1"/>
    <property type="match status" value="5"/>
</dbReference>
<name>A0A4W6D1F4_LATCA</name>
<dbReference type="Pfam" id="PF19030">
    <property type="entry name" value="TSP1_ADAMTS"/>
    <property type="match status" value="4"/>
</dbReference>
<feature type="binding site" evidence="16">
    <location>
        <position position="331"/>
    </location>
    <ligand>
        <name>Ca(2+)</name>
        <dbReference type="ChEBI" id="CHEBI:29108"/>
        <label>1</label>
    </ligand>
</feature>
<dbReference type="Pfam" id="PF23178">
    <property type="entry name" value="ADAMTS_C"/>
    <property type="match status" value="1"/>
</dbReference>
<dbReference type="Ensembl" id="ENSLCAT00010019077.1">
    <property type="protein sequence ID" value="ENSLCAP00010018673.1"/>
    <property type="gene ID" value="ENSLCAG00010008786.1"/>
</dbReference>
<feature type="disulfide bond" evidence="17">
    <location>
        <begin position="549"/>
        <end position="586"/>
    </location>
</feature>
<feature type="signal peptide" evidence="20">
    <location>
        <begin position="1"/>
        <end position="21"/>
    </location>
</feature>
<evidence type="ECO:0000256" key="7">
    <source>
        <dbReference type="ARBA" id="ARBA00022729"/>
    </source>
</evidence>
<dbReference type="CDD" id="cd04273">
    <property type="entry name" value="ZnMc_ADAMTS_like"/>
    <property type="match status" value="1"/>
</dbReference>
<evidence type="ECO:0000256" key="17">
    <source>
        <dbReference type="PIRSR" id="PIRSR613273-3"/>
    </source>
</evidence>
<feature type="binding site" evidence="16 18">
    <location>
        <position position="393"/>
    </location>
    <ligand>
        <name>Zn(2+)</name>
        <dbReference type="ChEBI" id="CHEBI:29105"/>
        <note>catalytic</note>
    </ligand>
</feature>
<feature type="disulfide bond" evidence="17">
    <location>
        <begin position="342"/>
        <end position="349"/>
    </location>
</feature>
<feature type="active site" evidence="15 18">
    <location>
        <position position="384"/>
    </location>
</feature>
<keyword evidence="12" id="KW-0865">Zymogen</keyword>
<keyword evidence="16" id="KW-0106">Calcium</keyword>
<keyword evidence="2" id="KW-0964">Secreted</keyword>
<keyword evidence="8" id="KW-0677">Repeat</keyword>
<dbReference type="FunFam" id="2.20.100.10:FF:000001">
    <property type="entry name" value="semaphorin-5A isoform X1"/>
    <property type="match status" value="1"/>
</dbReference>
<feature type="domain" description="PLAC" evidence="22">
    <location>
        <begin position="1092"/>
        <end position="1131"/>
    </location>
</feature>
<dbReference type="InParanoid" id="A0A4W6D1F4"/>
<dbReference type="GO" id="GO:0006508">
    <property type="term" value="P:proteolysis"/>
    <property type="evidence" value="ECO:0007669"/>
    <property type="project" value="UniProtKB-KW"/>
</dbReference>
<dbReference type="AlphaFoldDB" id="A0A4W6D1F4"/>
<dbReference type="PRINTS" id="PR01857">
    <property type="entry name" value="ADAMTSFAMILY"/>
</dbReference>
<evidence type="ECO:0000259" key="22">
    <source>
        <dbReference type="PROSITE" id="PS50900"/>
    </source>
</evidence>
<dbReference type="SMART" id="SM00209">
    <property type="entry name" value="TSP1"/>
    <property type="match status" value="5"/>
</dbReference>
<evidence type="ECO:0000256" key="1">
    <source>
        <dbReference type="ARBA" id="ARBA00004498"/>
    </source>
</evidence>
<reference evidence="23" key="2">
    <citation type="submission" date="2025-08" db="UniProtKB">
        <authorList>
            <consortium name="Ensembl"/>
        </authorList>
    </citation>
    <scope>IDENTIFICATION</scope>
</reference>
<proteinExistence type="predicted"/>
<reference evidence="24" key="1">
    <citation type="submission" date="2015-09" db="EMBL/GenBank/DDBJ databases">
        <authorList>
            <person name="Sai Rama Sridatta P."/>
        </authorList>
    </citation>
    <scope>NUCLEOTIDE SEQUENCE [LARGE SCALE GENOMIC DNA]</scope>
</reference>
<keyword evidence="7 20" id="KW-0732">Signal</keyword>
<dbReference type="PANTHER" id="PTHR13723">
    <property type="entry name" value="ADAMTS A DISINTEGRIN AND METALLOPROTEASE WITH THROMBOSPONDIN MOTIFS PROTEASE"/>
    <property type="match status" value="1"/>
</dbReference>
<dbReference type="Pfam" id="PF05986">
    <property type="entry name" value="ADAMTS_spacer1"/>
    <property type="match status" value="1"/>
</dbReference>
<sequence length="1139" mass="126863">MHNSHVTHLLLSLLCIGFTAQSELETDEVVPRLLSGQEAHLSADHTVRALRRRGQRSLDAAGGGHFDPDNIILTLPAFGRDLYLNLTRDSTFLSGDFVVEERRGDQSAAVRRLSTNQLCFYSGSIVNHTGSLASLSTCGGLTGLVQIGEDSLFIQPVGENDPSQSFSGLKHRLLRHRRSAKTSSAPDADQPSYCGTIQVGKKKEKRSKVSEEGRGKRNAIRLHEVYTVETVVVADSDMVQYHGAEAAQRFLLTVMNMVYNMFHHQSLGVRINIRVTKLVLLHSRPEKLNVGHHGERSLESFCQWQYQEFGGPRYLGTNHVPGGRDDIPPVDTAVLVTRTDFCVHKDEPCDTVGIAYLGGVCSAKRKCVLAEDNGLNLAFTIAHELGHNMGMSHDDDHATCTGHSHIMSGEWVKGRNPSDLSWSSCSRDDLENFLRSKASACLLHTDPRSRYQVRLPPKLPGMHYSVDEQCQILFGTNATFCNDMEHLMCAGLWCLVEGDASCKTKLDPPLDGTECGADKWCRAGECVSKTPIPQHVDGDWSPWSQWSMCSRTCGTGVQFRQRKCDNPPPGPGGRHCQKTSVEHKACEGPPCPKGAPSFRDLQCLSYDRHASKKKGSMLTAIINDEKPCVLFCSPVGRDVPALMADRVMDGTPCGPYEADLCVNGRCQKIGCDGIIGSLAKEDRCGVCNGDGRSCKIVRGDFNHTKGMVTTRQCKRVSTCVMAKPRAVPKCFSCYIEAVVIPAGARRIKVVEDKPSHSFLALKDSGKKSINSDWKIELPGEFELAGTTVRYVRRGLWEKMSAKGPTKTPLHLMVLLFHDQSYGIHYEYTVSLNTSQDRSSEEQRELEYLYIWTHSSWQDCTVQCGGGERRTVVSCMRIANKTMEVVNDSYCQLENRPQPQVRLCNTHPCQYRWVTGEWGSCSVTCGKGLQQREVVCVYHLQNGSLIHTRDLYCQGGKPPVLQGCEGRLCLTVWEASEWSKCSSDCGQGVRRRTVSCTNPQGLCDPLSQPTQEEPCEDHSKCYEWKTGDWSKCSSSCGKGLQSRVVQCMHKVTGRHGNDCPVTLRPPTYRPCHHGACNEKINVNTITSPRLAALTYKCMGDQWTVYCRVIREKNLCQDMRWYQRCCETCRDFYAKKTLHKS</sequence>
<dbReference type="SMART" id="SM00608">
    <property type="entry name" value="ACR"/>
    <property type="match status" value="1"/>
</dbReference>
<evidence type="ECO:0000256" key="14">
    <source>
        <dbReference type="ARBA" id="ARBA00023180"/>
    </source>
</evidence>
<evidence type="ECO:0000256" key="19">
    <source>
        <dbReference type="SAM" id="MobiDB-lite"/>
    </source>
</evidence>
<evidence type="ECO:0000256" key="5">
    <source>
        <dbReference type="ARBA" id="ARBA00022685"/>
    </source>
</evidence>
<evidence type="ECO:0000256" key="16">
    <source>
        <dbReference type="PIRSR" id="PIRSR613273-2"/>
    </source>
</evidence>
<feature type="disulfide bond" evidence="17">
    <location>
        <begin position="400"/>
        <end position="425"/>
    </location>
</feature>
<dbReference type="PROSITE" id="PS00028">
    <property type="entry name" value="ZINC_FINGER_C2H2_1"/>
    <property type="match status" value="1"/>
</dbReference>
<dbReference type="GO" id="GO:0030198">
    <property type="term" value="P:extracellular matrix organization"/>
    <property type="evidence" value="ECO:0007669"/>
    <property type="project" value="InterPro"/>
</dbReference>
<evidence type="ECO:0000256" key="12">
    <source>
        <dbReference type="ARBA" id="ARBA00023145"/>
    </source>
</evidence>
<dbReference type="InterPro" id="IPR041645">
    <property type="entry name" value="ADAMTS_CR_2"/>
</dbReference>
<dbReference type="PROSITE" id="PS50900">
    <property type="entry name" value="PLAC"/>
    <property type="match status" value="1"/>
</dbReference>
<gene>
    <name evidence="23" type="primary">ADAMTS17</name>
    <name evidence="23" type="synonym">adamts17</name>
</gene>
<dbReference type="FunFam" id="3.40.390.10:FF:000001">
    <property type="entry name" value="A disintegrin and metalloproteinase with thrombospondin motifs 1"/>
    <property type="match status" value="1"/>
</dbReference>
<dbReference type="SUPFAM" id="SSF55486">
    <property type="entry name" value="Metalloproteases ('zincins'), catalytic domain"/>
    <property type="match status" value="1"/>
</dbReference>
<keyword evidence="11" id="KW-0482">Metalloprotease</keyword>
<evidence type="ECO:0000256" key="9">
    <source>
        <dbReference type="ARBA" id="ARBA00022801"/>
    </source>
</evidence>
<keyword evidence="4" id="KW-0645">Protease</keyword>
<accession>A0A4W6D1F4</accession>
<feature type="binding site" evidence="16 18">
    <location>
        <position position="387"/>
    </location>
    <ligand>
        <name>Zn(2+)</name>
        <dbReference type="ChEBI" id="CHEBI:29105"/>
        <note>catalytic</note>
    </ligand>
</feature>
<feature type="binding site" evidence="16">
    <location>
        <position position="441"/>
    </location>
    <ligand>
        <name>Ca(2+)</name>
        <dbReference type="ChEBI" id="CHEBI:29108"/>
        <label>1</label>
    </ligand>
</feature>
<protein>
    <submittedName>
        <fullName evidence="23">ADAM metallopeptidase with thrombospondin type 1 motif 17</fullName>
    </submittedName>
</protein>
<dbReference type="InterPro" id="IPR013273">
    <property type="entry name" value="ADAMTS/ADAMTS-like"/>
</dbReference>
<feature type="disulfide bond" evidence="17">
    <location>
        <begin position="302"/>
        <end position="367"/>
    </location>
</feature>
<feature type="disulfide bond" evidence="17">
    <location>
        <begin position="553"/>
        <end position="591"/>
    </location>
</feature>
<feature type="disulfide bond" evidence="17">
    <location>
        <begin position="481"/>
        <end position="502"/>
    </location>
</feature>
<evidence type="ECO:0000256" key="8">
    <source>
        <dbReference type="ARBA" id="ARBA00022737"/>
    </source>
</evidence>
<dbReference type="InterPro" id="IPR050439">
    <property type="entry name" value="ADAMTS_ADAMTS-like"/>
</dbReference>
<dbReference type="GO" id="GO:0046872">
    <property type="term" value="F:metal ion binding"/>
    <property type="evidence" value="ECO:0007669"/>
    <property type="project" value="UniProtKB-KW"/>
</dbReference>
<evidence type="ECO:0000256" key="11">
    <source>
        <dbReference type="ARBA" id="ARBA00023049"/>
    </source>
</evidence>
<feature type="disulfide bond" evidence="17">
    <location>
        <begin position="470"/>
        <end position="494"/>
    </location>
</feature>
<feature type="disulfide bond" evidence="17">
    <location>
        <begin position="489"/>
        <end position="521"/>
    </location>
</feature>
<evidence type="ECO:0000256" key="3">
    <source>
        <dbReference type="ARBA" id="ARBA00022530"/>
    </source>
</evidence>
<feature type="binding site" evidence="16 18">
    <location>
        <position position="383"/>
    </location>
    <ligand>
        <name>Zn(2+)</name>
        <dbReference type="ChEBI" id="CHEBI:29105"/>
        <note>catalytic</note>
    </ligand>
</feature>
<feature type="disulfide bond" evidence="17 18">
    <location>
        <begin position="361"/>
        <end position="441"/>
    </location>
</feature>
<dbReference type="Proteomes" id="UP000314980">
    <property type="component" value="Unassembled WGS sequence"/>
</dbReference>
<feature type="domain" description="Peptidase M12B" evidence="21">
    <location>
        <begin position="226"/>
        <end position="446"/>
    </location>
</feature>
<dbReference type="Gene3D" id="2.20.100.10">
    <property type="entry name" value="Thrombospondin type-1 (TSP1) repeat"/>
    <property type="match status" value="5"/>
</dbReference>
<evidence type="ECO:0000256" key="2">
    <source>
        <dbReference type="ARBA" id="ARBA00022525"/>
    </source>
</evidence>
<dbReference type="InterPro" id="IPR010294">
    <property type="entry name" value="ADAMTS_spacer1"/>
</dbReference>
<keyword evidence="14" id="KW-0325">Glycoprotein</keyword>
<evidence type="ECO:0000313" key="24">
    <source>
        <dbReference type="Proteomes" id="UP000314980"/>
    </source>
</evidence>
<dbReference type="Pfam" id="PF17771">
    <property type="entry name" value="ADAMTS_CR_2"/>
    <property type="match status" value="1"/>
</dbReference>
<evidence type="ECO:0000256" key="6">
    <source>
        <dbReference type="ARBA" id="ARBA00022723"/>
    </source>
</evidence>
<dbReference type="PANTHER" id="PTHR13723:SF151">
    <property type="entry name" value="A DISINTEGRIN AND METALLOPROTEINASE WITH THROMBOSPONDIN MOTIFS 17"/>
    <property type="match status" value="1"/>
</dbReference>
<dbReference type="Gene3D" id="2.60.120.830">
    <property type="match status" value="1"/>
</dbReference>
<dbReference type="InterPro" id="IPR006586">
    <property type="entry name" value="ADAM_Cys-rich"/>
</dbReference>
<evidence type="ECO:0000313" key="23">
    <source>
        <dbReference type="Ensembl" id="ENSLCAP00010018673.1"/>
    </source>
</evidence>
<dbReference type="Pfam" id="PF01562">
    <property type="entry name" value="Pep_M12B_propep"/>
    <property type="match status" value="1"/>
</dbReference>
<keyword evidence="10 16" id="KW-0862">Zinc</keyword>
<dbReference type="InterPro" id="IPR010909">
    <property type="entry name" value="PLAC"/>
</dbReference>
<dbReference type="GO" id="GO:0004222">
    <property type="term" value="F:metalloendopeptidase activity"/>
    <property type="evidence" value="ECO:0007669"/>
    <property type="project" value="InterPro"/>
</dbReference>
<dbReference type="InterPro" id="IPR000884">
    <property type="entry name" value="TSP1_rpt"/>
</dbReference>
<keyword evidence="5" id="KW-0165">Cleavage on pair of basic residues</keyword>
<dbReference type="InterPro" id="IPR013087">
    <property type="entry name" value="Znf_C2H2_type"/>
</dbReference>
<reference evidence="23" key="3">
    <citation type="submission" date="2025-09" db="UniProtKB">
        <authorList>
            <consortium name="Ensembl"/>
        </authorList>
    </citation>
    <scope>IDENTIFICATION</scope>
</reference>
<dbReference type="Gene3D" id="3.40.390.10">
    <property type="entry name" value="Collagenase (Catalytic Domain)"/>
    <property type="match status" value="1"/>
</dbReference>
<evidence type="ECO:0000259" key="21">
    <source>
        <dbReference type="PROSITE" id="PS50215"/>
    </source>
</evidence>
<comment type="cofactor">
    <cofactor evidence="16">
        <name>Zn(2+)</name>
        <dbReference type="ChEBI" id="CHEBI:29105"/>
    </cofactor>
    <text evidence="16">Binds 1 zinc ion per subunit.</text>
</comment>
<dbReference type="InterPro" id="IPR001590">
    <property type="entry name" value="Peptidase_M12B"/>
</dbReference>
<dbReference type="InterPro" id="IPR045371">
    <property type="entry name" value="ADAMTS_CR_3"/>
</dbReference>
<dbReference type="Gene3D" id="3.40.1620.60">
    <property type="match status" value="1"/>
</dbReference>
<feature type="disulfide bond" evidence="17">
    <location>
        <begin position="515"/>
        <end position="526"/>
    </location>
</feature>
<feature type="binding site" evidence="16">
    <location>
        <position position="229"/>
    </location>
    <ligand>
        <name>Ca(2+)</name>
        <dbReference type="ChEBI" id="CHEBI:29108"/>
        <label>1</label>
    </ligand>
</feature>
<dbReference type="InterPro" id="IPR036383">
    <property type="entry name" value="TSP1_rpt_sf"/>
</dbReference>
<dbReference type="InterPro" id="IPR056270">
    <property type="entry name" value="ADAMTS17/19_C"/>
</dbReference>
<dbReference type="PROSITE" id="PS50215">
    <property type="entry name" value="ADAM_MEPRO"/>
    <property type="match status" value="1"/>
</dbReference>
<evidence type="ECO:0000256" key="13">
    <source>
        <dbReference type="ARBA" id="ARBA00023157"/>
    </source>
</evidence>
<keyword evidence="3" id="KW-0272">Extracellular matrix</keyword>
<dbReference type="Pfam" id="PF19236">
    <property type="entry name" value="ADAMTS_CR_3"/>
    <property type="match status" value="1"/>
</dbReference>
<keyword evidence="24" id="KW-1185">Reference proteome</keyword>
<dbReference type="SUPFAM" id="SSF82895">
    <property type="entry name" value="TSP-1 type 1 repeat"/>
    <property type="match status" value="5"/>
</dbReference>
<keyword evidence="13 17" id="KW-1015">Disulfide bond</keyword>
<feature type="disulfide bond" evidence="17">
    <location>
        <begin position="564"/>
        <end position="576"/>
    </location>
</feature>
<comment type="subcellular location">
    <subcellularLocation>
        <location evidence="1">Secreted</location>
        <location evidence="1">Extracellular space</location>
        <location evidence="1">Extracellular matrix</location>
    </subcellularLocation>
</comment>
<keyword evidence="6 16" id="KW-0479">Metal-binding</keyword>
<feature type="region of interest" description="Disordered" evidence="19">
    <location>
        <begin position="177"/>
        <end position="215"/>
    </location>
</feature>
<organism evidence="23 24">
    <name type="scientific">Lates calcarifer</name>
    <name type="common">Barramundi</name>
    <name type="synonym">Holocentrus calcarifer</name>
    <dbReference type="NCBI Taxonomy" id="8187"/>
    <lineage>
        <taxon>Eukaryota</taxon>
        <taxon>Metazoa</taxon>
        <taxon>Chordata</taxon>
        <taxon>Craniata</taxon>
        <taxon>Vertebrata</taxon>
        <taxon>Euteleostomi</taxon>
        <taxon>Actinopterygii</taxon>
        <taxon>Neopterygii</taxon>
        <taxon>Teleostei</taxon>
        <taxon>Neoteleostei</taxon>
        <taxon>Acanthomorphata</taxon>
        <taxon>Carangaria</taxon>
        <taxon>Carangaria incertae sedis</taxon>
        <taxon>Centropomidae</taxon>
        <taxon>Lates</taxon>
    </lineage>
</organism>